<accession>A0A2J1E023</accession>
<dbReference type="AlphaFoldDB" id="A0A2J1E023"/>
<name>A0A2J1E023_9CHLR</name>
<evidence type="ECO:0000313" key="2">
    <source>
        <dbReference type="EMBL" id="PKH47761.1"/>
    </source>
</evidence>
<comment type="caution">
    <text evidence="2">The sequence shown here is derived from an EMBL/GenBank/DDBJ whole genome shotgun (WGS) entry which is preliminary data.</text>
</comment>
<evidence type="ECO:0000259" key="1">
    <source>
        <dbReference type="PROSITE" id="PS51186"/>
    </source>
</evidence>
<dbReference type="Gene3D" id="3.40.630.30">
    <property type="match status" value="1"/>
</dbReference>
<sequence length="173" mass="20198">MHLVSAIKLWDRLPLKHRGYILEKSLCIRRVTSEDMNTLADFNTAMALETENRLLDKDITLKGAAALLENPAYGFYLMAEYNGEVAGSLMVTYEWSDWRNKLYWWVQSVYIKPEFRRKGIFRAMYESLTEQAKEAGNVCGLRLYVEKENKRAQTTYAELGMTPSHYLMYETDL</sequence>
<reference evidence="2 3" key="1">
    <citation type="journal article" date="2017" name="FEMS Microbiol. Ecol.">
        <title>Reconstructed genomes of novel Dehalococcoides mccartyi strains from 1,2,3,4-tetrachlorodibenzo-p-dioxin-dechlorinating enrichment cultures reveal divergent reductive dehalogenase gene profiles.</title>
        <authorList>
            <person name="Dam H.T."/>
            <person name="Vollmers J."/>
            <person name="Kaster A.K."/>
            <person name="Haggblom M.M."/>
        </authorList>
    </citation>
    <scope>NUCLEOTIDE SEQUENCE [LARGE SCALE GENOMIC DNA]</scope>
    <source>
        <strain evidence="2 3">H1-3-2.001</strain>
    </source>
</reference>
<dbReference type="CDD" id="cd04301">
    <property type="entry name" value="NAT_SF"/>
    <property type="match status" value="1"/>
</dbReference>
<keyword evidence="2" id="KW-0808">Transferase</keyword>
<dbReference type="PROSITE" id="PS51186">
    <property type="entry name" value="GNAT"/>
    <property type="match status" value="1"/>
</dbReference>
<dbReference type="PANTHER" id="PTHR43617:SF38">
    <property type="entry name" value="N-ACETYLTRANSFERASE DOMAIN-CONTAINING PROTEIN"/>
    <property type="match status" value="1"/>
</dbReference>
<dbReference type="InterPro" id="IPR050276">
    <property type="entry name" value="MshD_Acetyltransferase"/>
</dbReference>
<dbReference type="Pfam" id="PF00583">
    <property type="entry name" value="Acetyltransf_1"/>
    <property type="match status" value="1"/>
</dbReference>
<dbReference type="InterPro" id="IPR016181">
    <property type="entry name" value="Acyl_CoA_acyltransferase"/>
</dbReference>
<organism evidence="2 3">
    <name type="scientific">Dehalococcoides mccartyi</name>
    <dbReference type="NCBI Taxonomy" id="61435"/>
    <lineage>
        <taxon>Bacteria</taxon>
        <taxon>Bacillati</taxon>
        <taxon>Chloroflexota</taxon>
        <taxon>Dehalococcoidia</taxon>
        <taxon>Dehalococcoidales</taxon>
        <taxon>Dehalococcoidaceae</taxon>
        <taxon>Dehalococcoides</taxon>
    </lineage>
</organism>
<protein>
    <submittedName>
        <fullName evidence="2">N-acetyltransferase</fullName>
    </submittedName>
</protein>
<dbReference type="GO" id="GO:0016747">
    <property type="term" value="F:acyltransferase activity, transferring groups other than amino-acyl groups"/>
    <property type="evidence" value="ECO:0007669"/>
    <property type="project" value="InterPro"/>
</dbReference>
<dbReference type="InterPro" id="IPR000182">
    <property type="entry name" value="GNAT_dom"/>
</dbReference>
<dbReference type="PANTHER" id="PTHR43617">
    <property type="entry name" value="L-AMINO ACID N-ACETYLTRANSFERASE"/>
    <property type="match status" value="1"/>
</dbReference>
<dbReference type="Proteomes" id="UP000233649">
    <property type="component" value="Unassembled WGS sequence"/>
</dbReference>
<dbReference type="EMBL" id="PHFD01000084">
    <property type="protein sequence ID" value="PKH47761.1"/>
    <property type="molecule type" value="Genomic_DNA"/>
</dbReference>
<dbReference type="SUPFAM" id="SSF55729">
    <property type="entry name" value="Acyl-CoA N-acyltransferases (Nat)"/>
    <property type="match status" value="1"/>
</dbReference>
<proteinExistence type="predicted"/>
<evidence type="ECO:0000313" key="3">
    <source>
        <dbReference type="Proteomes" id="UP000233649"/>
    </source>
</evidence>
<feature type="domain" description="N-acetyltransferase" evidence="1">
    <location>
        <begin position="26"/>
        <end position="173"/>
    </location>
</feature>
<gene>
    <name evidence="2" type="ORF">CVH13_00260</name>
</gene>